<dbReference type="Proteomes" id="UP001189429">
    <property type="component" value="Unassembled WGS sequence"/>
</dbReference>
<feature type="compositionally biased region" description="Basic and acidic residues" evidence="1">
    <location>
        <begin position="96"/>
        <end position="112"/>
    </location>
</feature>
<accession>A0ABN9PHK7</accession>
<name>A0ABN9PHK7_9DINO</name>
<reference evidence="2" key="1">
    <citation type="submission" date="2023-10" db="EMBL/GenBank/DDBJ databases">
        <authorList>
            <person name="Chen Y."/>
            <person name="Shah S."/>
            <person name="Dougan E. K."/>
            <person name="Thang M."/>
            <person name="Chan C."/>
        </authorList>
    </citation>
    <scope>NUCLEOTIDE SEQUENCE [LARGE SCALE GENOMIC DNA]</scope>
</reference>
<dbReference type="EMBL" id="CAUYUJ010000614">
    <property type="protein sequence ID" value="CAK0791582.1"/>
    <property type="molecule type" value="Genomic_DNA"/>
</dbReference>
<keyword evidence="3" id="KW-1185">Reference proteome</keyword>
<feature type="compositionally biased region" description="Polar residues" evidence="1">
    <location>
        <begin position="64"/>
        <end position="76"/>
    </location>
</feature>
<feature type="region of interest" description="Disordered" evidence="1">
    <location>
        <begin position="35"/>
        <end position="144"/>
    </location>
</feature>
<feature type="compositionally biased region" description="Basic and acidic residues" evidence="1">
    <location>
        <begin position="35"/>
        <end position="44"/>
    </location>
</feature>
<evidence type="ECO:0000313" key="3">
    <source>
        <dbReference type="Proteomes" id="UP001189429"/>
    </source>
</evidence>
<evidence type="ECO:0000313" key="2">
    <source>
        <dbReference type="EMBL" id="CAK0791582.1"/>
    </source>
</evidence>
<proteinExistence type="predicted"/>
<protein>
    <submittedName>
        <fullName evidence="2">Uncharacterized protein</fullName>
    </submittedName>
</protein>
<gene>
    <name evidence="2" type="ORF">PCOR1329_LOCUS2436</name>
</gene>
<sequence>MYTWRDPCCPRHRSHPSSECGNAGEGRCICTMPREHSKQQEGAEAHISPLSRRGTERAVLDRANMQQACTLQTSPHNAPRKSLQQRQEEEEEEEKEEKGQRRCAKTPRDPNGHKKTHGGKPVGGSEGREGVGGRRRSRRRVEETGTRLALYGAWAIESRCRCVNLPRRLSHQLGTQPTLKMMPRCQRFQQSASRAS</sequence>
<evidence type="ECO:0000256" key="1">
    <source>
        <dbReference type="SAM" id="MobiDB-lite"/>
    </source>
</evidence>
<organism evidence="2 3">
    <name type="scientific">Prorocentrum cordatum</name>
    <dbReference type="NCBI Taxonomy" id="2364126"/>
    <lineage>
        <taxon>Eukaryota</taxon>
        <taxon>Sar</taxon>
        <taxon>Alveolata</taxon>
        <taxon>Dinophyceae</taxon>
        <taxon>Prorocentrales</taxon>
        <taxon>Prorocentraceae</taxon>
        <taxon>Prorocentrum</taxon>
    </lineage>
</organism>
<comment type="caution">
    <text evidence="2">The sequence shown here is derived from an EMBL/GenBank/DDBJ whole genome shotgun (WGS) entry which is preliminary data.</text>
</comment>